<dbReference type="InterPro" id="IPR001433">
    <property type="entry name" value="OxRdtase_FAD/NAD-bd"/>
</dbReference>
<dbReference type="PRINTS" id="PR00371">
    <property type="entry name" value="FPNCR"/>
</dbReference>
<keyword evidence="6" id="KW-0560">Oxidoreductase</keyword>
<dbReference type="AlphaFoldDB" id="A0A2H0UI74"/>
<dbReference type="InterPro" id="IPR017927">
    <property type="entry name" value="FAD-bd_FR_type"/>
</dbReference>
<proteinExistence type="predicted"/>
<accession>A0A2H0UI74</accession>
<dbReference type="Gene3D" id="3.40.50.80">
    <property type="entry name" value="Nucleotide-binding domain of ferredoxin-NADP reductase (FNR) module"/>
    <property type="match status" value="1"/>
</dbReference>
<dbReference type="SUPFAM" id="SSF63380">
    <property type="entry name" value="Riboflavin synthase domain-like"/>
    <property type="match status" value="1"/>
</dbReference>
<evidence type="ECO:0000313" key="11">
    <source>
        <dbReference type="Proteomes" id="UP000229612"/>
    </source>
</evidence>
<evidence type="ECO:0000256" key="5">
    <source>
        <dbReference type="ARBA" id="ARBA00022827"/>
    </source>
</evidence>
<keyword evidence="8" id="KW-0411">Iron-sulfur</keyword>
<feature type="domain" description="FAD-binding FR-type" evidence="9">
    <location>
        <begin position="19"/>
        <end position="121"/>
    </location>
</feature>
<reference evidence="11" key="1">
    <citation type="submission" date="2017-09" db="EMBL/GenBank/DDBJ databases">
        <title>Depth-based differentiation of microbial function through sediment-hosted aquifers and enrichment of novel symbionts in the deep terrestrial subsurface.</title>
        <authorList>
            <person name="Probst A.J."/>
            <person name="Ladd B."/>
            <person name="Jarett J.K."/>
            <person name="Geller-Mcgrath D.E."/>
            <person name="Sieber C.M.K."/>
            <person name="Emerson J.B."/>
            <person name="Anantharaman K."/>
            <person name="Thomas B.C."/>
            <person name="Malmstrom R."/>
            <person name="Stieglmeier M."/>
            <person name="Klingl A."/>
            <person name="Woyke T."/>
            <person name="Ryan C.M."/>
            <person name="Banfield J.F."/>
        </authorList>
    </citation>
    <scope>NUCLEOTIDE SEQUENCE [LARGE SCALE GENOMIC DNA]</scope>
</reference>
<dbReference type="PROSITE" id="PS51384">
    <property type="entry name" value="FAD_FR"/>
    <property type="match status" value="1"/>
</dbReference>
<dbReference type="InterPro" id="IPR001709">
    <property type="entry name" value="Flavoprot_Pyr_Nucl_cyt_Rdtase"/>
</dbReference>
<gene>
    <name evidence="10" type="ORF">COU14_00650</name>
</gene>
<dbReference type="InterPro" id="IPR050415">
    <property type="entry name" value="MRET"/>
</dbReference>
<dbReference type="SUPFAM" id="SSF52343">
    <property type="entry name" value="Ferredoxin reductase-like, C-terminal NADP-linked domain"/>
    <property type="match status" value="1"/>
</dbReference>
<evidence type="ECO:0000256" key="2">
    <source>
        <dbReference type="ARBA" id="ARBA00022630"/>
    </source>
</evidence>
<dbReference type="CDD" id="cd00322">
    <property type="entry name" value="FNR_like"/>
    <property type="match status" value="1"/>
</dbReference>
<keyword evidence="7" id="KW-0408">Iron</keyword>
<dbReference type="Pfam" id="PF00175">
    <property type="entry name" value="NAD_binding_1"/>
    <property type="match status" value="1"/>
</dbReference>
<dbReference type="InterPro" id="IPR017938">
    <property type="entry name" value="Riboflavin_synthase-like_b-brl"/>
</dbReference>
<dbReference type="GO" id="GO:0050660">
    <property type="term" value="F:flavin adenine dinucleotide binding"/>
    <property type="evidence" value="ECO:0007669"/>
    <property type="project" value="TreeGrafter"/>
</dbReference>
<dbReference type="GO" id="GO:0016491">
    <property type="term" value="F:oxidoreductase activity"/>
    <property type="evidence" value="ECO:0007669"/>
    <property type="project" value="UniProtKB-KW"/>
</dbReference>
<dbReference type="InterPro" id="IPR039261">
    <property type="entry name" value="FNR_nucleotide-bd"/>
</dbReference>
<keyword evidence="2" id="KW-0285">Flavoprotein</keyword>
<evidence type="ECO:0000259" key="9">
    <source>
        <dbReference type="PROSITE" id="PS51384"/>
    </source>
</evidence>
<organism evidence="10 11">
    <name type="scientific">Candidatus Kaiserbacteria bacterium CG10_big_fil_rev_8_21_14_0_10_44_10</name>
    <dbReference type="NCBI Taxonomy" id="1974606"/>
    <lineage>
        <taxon>Bacteria</taxon>
        <taxon>Candidatus Kaiseribacteriota</taxon>
    </lineage>
</organism>
<dbReference type="EMBL" id="PFBG01000008">
    <property type="protein sequence ID" value="PIR86113.1"/>
    <property type="molecule type" value="Genomic_DNA"/>
</dbReference>
<dbReference type="GO" id="GO:0051537">
    <property type="term" value="F:2 iron, 2 sulfur cluster binding"/>
    <property type="evidence" value="ECO:0007669"/>
    <property type="project" value="UniProtKB-KW"/>
</dbReference>
<comment type="cofactor">
    <cofactor evidence="1">
        <name>FAD</name>
        <dbReference type="ChEBI" id="CHEBI:57692"/>
    </cofactor>
</comment>
<evidence type="ECO:0000256" key="8">
    <source>
        <dbReference type="ARBA" id="ARBA00023014"/>
    </source>
</evidence>
<keyword evidence="4" id="KW-0479">Metal-binding</keyword>
<evidence type="ECO:0000256" key="1">
    <source>
        <dbReference type="ARBA" id="ARBA00001974"/>
    </source>
</evidence>
<evidence type="ECO:0000256" key="7">
    <source>
        <dbReference type="ARBA" id="ARBA00023004"/>
    </source>
</evidence>
<dbReference type="PANTHER" id="PTHR47354:SF8">
    <property type="entry name" value="1,2-PHENYLACETYL-COA EPOXIDASE, SUBUNIT E"/>
    <property type="match status" value="1"/>
</dbReference>
<dbReference type="PRINTS" id="PR00410">
    <property type="entry name" value="PHEHYDRXLASE"/>
</dbReference>
<dbReference type="GO" id="GO:0046872">
    <property type="term" value="F:metal ion binding"/>
    <property type="evidence" value="ECO:0007669"/>
    <property type="project" value="UniProtKB-KW"/>
</dbReference>
<sequence length="243" mass="27260">MLDIISRACLHPVDYSGVLRTTTLRFKEKIQENENTYSFIFTATKLPSWKAGQHAIFTIPGANVEGKTWRPFSVASAPSENVIRIGTIIPPEPSSFKQKLRSLQPGDKVRMFGPYGELCLKPNMNKVVAVAGGIGITPFRSIVCDMAESEKDVDFHLIYSARAEHVYKAELEDWKRKLPNLKITYTATAEEVNAELLKEVANNNKDIHYLLSGAPGMIEALRKNLIENQVARNHIVNDPFKGY</sequence>
<dbReference type="Proteomes" id="UP000229612">
    <property type="component" value="Unassembled WGS sequence"/>
</dbReference>
<evidence type="ECO:0000313" key="10">
    <source>
        <dbReference type="EMBL" id="PIR86113.1"/>
    </source>
</evidence>
<evidence type="ECO:0000256" key="3">
    <source>
        <dbReference type="ARBA" id="ARBA00022714"/>
    </source>
</evidence>
<keyword evidence="3" id="KW-0001">2Fe-2S</keyword>
<comment type="caution">
    <text evidence="10">The sequence shown here is derived from an EMBL/GenBank/DDBJ whole genome shotgun (WGS) entry which is preliminary data.</text>
</comment>
<name>A0A2H0UI74_9BACT</name>
<evidence type="ECO:0000256" key="6">
    <source>
        <dbReference type="ARBA" id="ARBA00023002"/>
    </source>
</evidence>
<dbReference type="Gene3D" id="2.40.30.10">
    <property type="entry name" value="Translation factors"/>
    <property type="match status" value="1"/>
</dbReference>
<protein>
    <recommendedName>
        <fullName evidence="9">FAD-binding FR-type domain-containing protein</fullName>
    </recommendedName>
</protein>
<keyword evidence="5" id="KW-0274">FAD</keyword>
<evidence type="ECO:0000256" key="4">
    <source>
        <dbReference type="ARBA" id="ARBA00022723"/>
    </source>
</evidence>
<dbReference type="PANTHER" id="PTHR47354">
    <property type="entry name" value="NADH OXIDOREDUCTASE HCR"/>
    <property type="match status" value="1"/>
</dbReference>